<sequence length="40" mass="4281">MGYPSVASAFFKNSTEFLATRKDCVPTARTFSGGSPARHS</sequence>
<dbReference type="EMBL" id="AMCI01004919">
    <property type="protein sequence ID" value="EJW97145.1"/>
    <property type="molecule type" value="Genomic_DNA"/>
</dbReference>
<dbReference type="AlphaFoldDB" id="J9CB66"/>
<comment type="caution">
    <text evidence="1">The sequence shown here is derived from an EMBL/GenBank/DDBJ whole genome shotgun (WGS) entry which is preliminary data.</text>
</comment>
<organism evidence="1">
    <name type="scientific">gut metagenome</name>
    <dbReference type="NCBI Taxonomy" id="749906"/>
    <lineage>
        <taxon>unclassified sequences</taxon>
        <taxon>metagenomes</taxon>
        <taxon>organismal metagenomes</taxon>
    </lineage>
</organism>
<evidence type="ECO:0000313" key="1">
    <source>
        <dbReference type="EMBL" id="EJW97145.1"/>
    </source>
</evidence>
<name>J9CB66_9ZZZZ</name>
<reference evidence="1" key="1">
    <citation type="journal article" date="2012" name="PLoS ONE">
        <title>Gene sets for utilization of primary and secondary nutrition supplies in the distal gut of endangered iberian lynx.</title>
        <authorList>
            <person name="Alcaide M."/>
            <person name="Messina E."/>
            <person name="Richter M."/>
            <person name="Bargiela R."/>
            <person name="Peplies J."/>
            <person name="Huws S.A."/>
            <person name="Newbold C.J."/>
            <person name="Golyshin P.N."/>
            <person name="Simon M.A."/>
            <person name="Lopez G."/>
            <person name="Yakimov M.M."/>
            <person name="Ferrer M."/>
        </authorList>
    </citation>
    <scope>NUCLEOTIDE SEQUENCE</scope>
</reference>
<protein>
    <submittedName>
        <fullName evidence="1">Uncharacterized protein</fullName>
    </submittedName>
</protein>
<proteinExistence type="predicted"/>
<accession>J9CB66</accession>
<gene>
    <name evidence="1" type="ORF">EVA_14750</name>
</gene>